<dbReference type="Proteomes" id="UP001385951">
    <property type="component" value="Unassembled WGS sequence"/>
</dbReference>
<evidence type="ECO:0000256" key="3">
    <source>
        <dbReference type="ARBA" id="ARBA00023135"/>
    </source>
</evidence>
<evidence type="ECO:0000313" key="7">
    <source>
        <dbReference type="Proteomes" id="UP001385951"/>
    </source>
</evidence>
<keyword evidence="3" id="KW-0733">Signal recognition particle</keyword>
<dbReference type="Pfam" id="PF01922">
    <property type="entry name" value="SRP19"/>
    <property type="match status" value="1"/>
</dbReference>
<dbReference type="PANTHER" id="PTHR17453:SF0">
    <property type="entry name" value="SIGNAL RECOGNITION PARTICLE 19 KDA PROTEIN"/>
    <property type="match status" value="1"/>
</dbReference>
<reference evidence="6 7" key="1">
    <citation type="submission" date="2022-09" db="EMBL/GenBank/DDBJ databases">
        <authorList>
            <person name="Palmer J.M."/>
        </authorList>
    </citation>
    <scope>NUCLEOTIDE SEQUENCE [LARGE SCALE GENOMIC DNA]</scope>
    <source>
        <strain evidence="6 7">DSM 7382</strain>
    </source>
</reference>
<dbReference type="InterPro" id="IPR036521">
    <property type="entry name" value="SRP19-like_sf"/>
</dbReference>
<name>A0AAW0FW00_9APHY</name>
<feature type="compositionally biased region" description="Acidic residues" evidence="5">
    <location>
        <begin position="37"/>
        <end position="46"/>
    </location>
</feature>
<feature type="compositionally biased region" description="Basic residues" evidence="5">
    <location>
        <begin position="293"/>
        <end position="303"/>
    </location>
</feature>
<protein>
    <recommendedName>
        <fullName evidence="8">Signal recognition particle protein</fullName>
    </recommendedName>
</protein>
<feature type="compositionally biased region" description="Gly residues" evidence="5">
    <location>
        <begin position="281"/>
        <end position="292"/>
    </location>
</feature>
<gene>
    <name evidence="6" type="ORF">QCA50_013341</name>
</gene>
<evidence type="ECO:0000256" key="5">
    <source>
        <dbReference type="SAM" id="MobiDB-lite"/>
    </source>
</evidence>
<keyword evidence="7" id="KW-1185">Reference proteome</keyword>
<feature type="region of interest" description="Disordered" evidence="5">
    <location>
        <begin position="1"/>
        <end position="73"/>
    </location>
</feature>
<comment type="subcellular location">
    <subcellularLocation>
        <location evidence="1">Cytoplasm</location>
    </subcellularLocation>
</comment>
<comment type="caution">
    <text evidence="6">The sequence shown here is derived from an EMBL/GenBank/DDBJ whole genome shotgun (WGS) entry which is preliminary data.</text>
</comment>
<dbReference type="SUPFAM" id="SSF69695">
    <property type="entry name" value="SRP19"/>
    <property type="match status" value="1"/>
</dbReference>
<evidence type="ECO:0008006" key="8">
    <source>
        <dbReference type="Google" id="ProtNLM"/>
    </source>
</evidence>
<dbReference type="EMBL" id="JASBNA010000030">
    <property type="protein sequence ID" value="KAK7683507.1"/>
    <property type="molecule type" value="Genomic_DNA"/>
</dbReference>
<dbReference type="GO" id="GO:0008312">
    <property type="term" value="F:7S RNA binding"/>
    <property type="evidence" value="ECO:0007669"/>
    <property type="project" value="InterPro"/>
</dbReference>
<feature type="region of interest" description="Disordered" evidence="5">
    <location>
        <begin position="180"/>
        <end position="259"/>
    </location>
</feature>
<dbReference type="GO" id="GO:0005786">
    <property type="term" value="C:signal recognition particle, endoplasmic reticulum targeting"/>
    <property type="evidence" value="ECO:0007669"/>
    <property type="project" value="UniProtKB-KW"/>
</dbReference>
<dbReference type="GO" id="GO:0006617">
    <property type="term" value="P:SRP-dependent cotranslational protein targeting to membrane, signal sequence recognition"/>
    <property type="evidence" value="ECO:0007669"/>
    <property type="project" value="TreeGrafter"/>
</dbReference>
<organism evidence="6 7">
    <name type="scientific">Cerrena zonata</name>
    <dbReference type="NCBI Taxonomy" id="2478898"/>
    <lineage>
        <taxon>Eukaryota</taxon>
        <taxon>Fungi</taxon>
        <taxon>Dikarya</taxon>
        <taxon>Basidiomycota</taxon>
        <taxon>Agaricomycotina</taxon>
        <taxon>Agaricomycetes</taxon>
        <taxon>Polyporales</taxon>
        <taxon>Cerrenaceae</taxon>
        <taxon>Cerrena</taxon>
    </lineage>
</organism>
<accession>A0AAW0FW00</accession>
<sequence length="303" mass="32668">MSRRAAVIEEFDDDTELPLPQRPLANMGTRGAILESLTDDEDDSDVSDTFPPRAGPASPSQPQFRSRETDGEVKDPTYKKWTCVYPIYIDAKRAYGTGERRIARAKSLWWPLSKDIAEATNRLGLGTLHEMNKSHPRDWENPGRVRVQWKKDGRLVNPAIKSKRQLLEMISIQIQMLKPDNIPKPPYSTVPDTSPSEPTPAASKTAAKGKQPASKTAGKGTASATTISSNPAPTKKSGRQLPSPPTHPPLNSRVSPYSPAQVSGVLVDAVKAGMSAQESSGIGGPGGGMGSGKGKRKVVRVRG</sequence>
<dbReference type="AlphaFoldDB" id="A0AAW0FW00"/>
<evidence type="ECO:0000256" key="1">
    <source>
        <dbReference type="ARBA" id="ARBA00004496"/>
    </source>
</evidence>
<dbReference type="PANTHER" id="PTHR17453">
    <property type="entry name" value="SIGNAL RECOGNITION PARTICLE 19 KD PROTEIN"/>
    <property type="match status" value="1"/>
</dbReference>
<keyword evidence="4" id="KW-0687">Ribonucleoprotein</keyword>
<feature type="region of interest" description="Disordered" evidence="5">
    <location>
        <begin position="274"/>
        <end position="303"/>
    </location>
</feature>
<keyword evidence="2" id="KW-0963">Cytoplasm</keyword>
<dbReference type="InterPro" id="IPR002778">
    <property type="entry name" value="Signal_recog_particle_SRP19"/>
</dbReference>
<feature type="compositionally biased region" description="Low complexity" evidence="5">
    <location>
        <begin position="213"/>
        <end position="229"/>
    </location>
</feature>
<proteinExistence type="predicted"/>
<evidence type="ECO:0000313" key="6">
    <source>
        <dbReference type="EMBL" id="KAK7683507.1"/>
    </source>
</evidence>
<dbReference type="Gene3D" id="3.30.56.30">
    <property type="entry name" value="Signal recognition particle, SRP19-like subunit"/>
    <property type="match status" value="1"/>
</dbReference>
<evidence type="ECO:0000256" key="2">
    <source>
        <dbReference type="ARBA" id="ARBA00022490"/>
    </source>
</evidence>
<evidence type="ECO:0000256" key="4">
    <source>
        <dbReference type="ARBA" id="ARBA00023274"/>
    </source>
</evidence>